<keyword evidence="1" id="KW-0812">Transmembrane</keyword>
<dbReference type="PANTHER" id="PTHR33133">
    <property type="entry name" value="OS08G0107100 PROTEIN-RELATED"/>
    <property type="match status" value="1"/>
</dbReference>
<sequence length="348" mass="40082">MEDHISRVLTKMDSEEEKLRYLGFLGIFKESFKIIFSWKKIFTQLTLAFILPLAVIFLIQIPVSENLEARMRFVRYRLYHYRDNERADEFLSSERIEYWLIKIAYLVFLLALSLLATSAVVYTVACNYTGKPITFKKVMSVVPKVWKRVAVTFVWSFLFHLAFSLCVLGTFVMWAILIGSSPFGLAIGVIILILFFVGFVYLSIVCQLASVVSVLEEENYGIKAMVKSKSLIEGKRRVTGFIFLLLILLNNGIVIVYRMFVWAFLFMLIVGAPCLFVLTFLFLFGLVIQTIIYFVCKSYHCESIDKPALANHLEAYFQPEPQKQDANDVQLEQVHVPTKDARLGQVYV</sequence>
<dbReference type="RefSeq" id="XP_048128170.1">
    <property type="nucleotide sequence ID" value="XM_048272213.1"/>
</dbReference>
<feature type="transmembrane region" description="Helical" evidence="1">
    <location>
        <begin position="103"/>
        <end position="128"/>
    </location>
</feature>
<feature type="transmembrane region" description="Helical" evidence="1">
    <location>
        <begin position="41"/>
        <end position="63"/>
    </location>
</feature>
<keyword evidence="1" id="KW-1133">Transmembrane helix</keyword>
<feature type="transmembrane region" description="Helical" evidence="1">
    <location>
        <begin position="237"/>
        <end position="257"/>
    </location>
</feature>
<dbReference type="PANTHER" id="PTHR33133:SF5">
    <property type="entry name" value="OS08G0107100 PROTEIN"/>
    <property type="match status" value="1"/>
</dbReference>
<evidence type="ECO:0000313" key="2">
    <source>
        <dbReference type="Proteomes" id="UP000827889"/>
    </source>
</evidence>
<feature type="transmembrane region" description="Helical" evidence="1">
    <location>
        <begin position="149"/>
        <end position="177"/>
    </location>
</feature>
<name>A0ABM3GUY7_9MYRT</name>
<protein>
    <submittedName>
        <fullName evidence="3">Uncharacterized protein LOC125312779</fullName>
    </submittedName>
</protein>
<keyword evidence="1" id="KW-0472">Membrane</keyword>
<evidence type="ECO:0000256" key="1">
    <source>
        <dbReference type="SAM" id="Phobius"/>
    </source>
</evidence>
<dbReference type="GeneID" id="125312779"/>
<proteinExistence type="predicted"/>
<reference evidence="3" key="1">
    <citation type="submission" date="2025-08" db="UniProtKB">
        <authorList>
            <consortium name="RefSeq"/>
        </authorList>
    </citation>
    <scope>IDENTIFICATION</scope>
    <source>
        <tissue evidence="3">Leaf</tissue>
    </source>
</reference>
<evidence type="ECO:0000313" key="3">
    <source>
        <dbReference type="RefSeq" id="XP_048128170.1"/>
    </source>
</evidence>
<organism evidence="2 3">
    <name type="scientific">Rhodamnia argentea</name>
    <dbReference type="NCBI Taxonomy" id="178133"/>
    <lineage>
        <taxon>Eukaryota</taxon>
        <taxon>Viridiplantae</taxon>
        <taxon>Streptophyta</taxon>
        <taxon>Embryophyta</taxon>
        <taxon>Tracheophyta</taxon>
        <taxon>Spermatophyta</taxon>
        <taxon>Magnoliopsida</taxon>
        <taxon>eudicotyledons</taxon>
        <taxon>Gunneridae</taxon>
        <taxon>Pentapetalae</taxon>
        <taxon>rosids</taxon>
        <taxon>malvids</taxon>
        <taxon>Myrtales</taxon>
        <taxon>Myrtaceae</taxon>
        <taxon>Myrtoideae</taxon>
        <taxon>Myrteae</taxon>
        <taxon>Australasian group</taxon>
        <taxon>Rhodamnia</taxon>
    </lineage>
</organism>
<feature type="transmembrane region" description="Helical" evidence="1">
    <location>
        <begin position="263"/>
        <end position="296"/>
    </location>
</feature>
<keyword evidence="2" id="KW-1185">Reference proteome</keyword>
<accession>A0ABM3GUY7</accession>
<dbReference type="Proteomes" id="UP000827889">
    <property type="component" value="Chromosome 11"/>
</dbReference>
<feature type="transmembrane region" description="Helical" evidence="1">
    <location>
        <begin position="183"/>
        <end position="216"/>
    </location>
</feature>
<gene>
    <name evidence="3" type="primary">LOC125312779</name>
</gene>